<dbReference type="GO" id="GO:0005085">
    <property type="term" value="F:guanyl-nucleotide exchange factor activity"/>
    <property type="evidence" value="ECO:0007669"/>
    <property type="project" value="InterPro"/>
</dbReference>
<dbReference type="GO" id="GO:0005829">
    <property type="term" value="C:cytosol"/>
    <property type="evidence" value="ECO:0007669"/>
    <property type="project" value="TreeGrafter"/>
</dbReference>
<evidence type="ECO:0000259" key="1">
    <source>
        <dbReference type="PROSITE" id="PS51205"/>
    </source>
</evidence>
<dbReference type="Gene3D" id="1.20.1050.80">
    <property type="entry name" value="VPS9 domain"/>
    <property type="match status" value="1"/>
</dbReference>
<dbReference type="GO" id="GO:0030139">
    <property type="term" value="C:endocytic vesicle"/>
    <property type="evidence" value="ECO:0007669"/>
    <property type="project" value="TreeGrafter"/>
</dbReference>
<dbReference type="AlphaFoldDB" id="A0A8T0A053"/>
<dbReference type="PROSITE" id="PS51205">
    <property type="entry name" value="VPS9"/>
    <property type="match status" value="1"/>
</dbReference>
<dbReference type="GO" id="GO:0031267">
    <property type="term" value="F:small GTPase binding"/>
    <property type="evidence" value="ECO:0007669"/>
    <property type="project" value="TreeGrafter"/>
</dbReference>
<feature type="domain" description="VPS9" evidence="1">
    <location>
        <begin position="1"/>
        <end position="120"/>
    </location>
</feature>
<dbReference type="PANTHER" id="PTHR23101:SF25">
    <property type="entry name" value="GTPASE-ACTIVATING PROTEIN AND VPS9 DOMAIN-CONTAINING PROTEIN 1"/>
    <property type="match status" value="1"/>
</dbReference>
<protein>
    <recommendedName>
        <fullName evidence="1">VPS9 domain-containing protein</fullName>
    </recommendedName>
</protein>
<dbReference type="PANTHER" id="PTHR23101">
    <property type="entry name" value="RAB GDP/GTP EXCHANGE FACTOR"/>
    <property type="match status" value="1"/>
</dbReference>
<dbReference type="InterPro" id="IPR037191">
    <property type="entry name" value="VPS9_dom_sf"/>
</dbReference>
<evidence type="ECO:0000313" key="2">
    <source>
        <dbReference type="EMBL" id="KAF7638888.1"/>
    </source>
</evidence>
<accession>A0A8T0A053</accession>
<dbReference type="InterPro" id="IPR003123">
    <property type="entry name" value="VPS9"/>
</dbReference>
<dbReference type="Proteomes" id="UP000605970">
    <property type="component" value="Unassembled WGS sequence"/>
</dbReference>
<evidence type="ECO:0000313" key="3">
    <source>
        <dbReference type="Proteomes" id="UP000605970"/>
    </source>
</evidence>
<gene>
    <name evidence="2" type="ORF">Mgra_00001697</name>
</gene>
<dbReference type="OrthoDB" id="10264848at2759"/>
<dbReference type="EMBL" id="JABEBT010000009">
    <property type="protein sequence ID" value="KAF7638888.1"/>
    <property type="molecule type" value="Genomic_DNA"/>
</dbReference>
<dbReference type="Pfam" id="PF02204">
    <property type="entry name" value="VPS9"/>
    <property type="match status" value="1"/>
</dbReference>
<dbReference type="SUPFAM" id="SSF109993">
    <property type="entry name" value="VPS9 domain"/>
    <property type="match status" value="1"/>
</dbReference>
<organism evidence="2 3">
    <name type="scientific">Meloidogyne graminicola</name>
    <dbReference type="NCBI Taxonomy" id="189291"/>
    <lineage>
        <taxon>Eukaryota</taxon>
        <taxon>Metazoa</taxon>
        <taxon>Ecdysozoa</taxon>
        <taxon>Nematoda</taxon>
        <taxon>Chromadorea</taxon>
        <taxon>Rhabditida</taxon>
        <taxon>Tylenchina</taxon>
        <taxon>Tylenchomorpha</taxon>
        <taxon>Tylenchoidea</taxon>
        <taxon>Meloidogynidae</taxon>
        <taxon>Meloidogyninae</taxon>
        <taxon>Meloidogyne</taxon>
    </lineage>
</organism>
<reference evidence="2" key="1">
    <citation type="journal article" date="2020" name="Ecol. Evol.">
        <title>Genome structure and content of the rice root-knot nematode (Meloidogyne graminicola).</title>
        <authorList>
            <person name="Phan N.T."/>
            <person name="Danchin E.G.J."/>
            <person name="Klopp C."/>
            <person name="Perfus-Barbeoch L."/>
            <person name="Kozlowski D.K."/>
            <person name="Koutsovoulos G.D."/>
            <person name="Lopez-Roques C."/>
            <person name="Bouchez O."/>
            <person name="Zahm M."/>
            <person name="Besnard G."/>
            <person name="Bellafiore S."/>
        </authorList>
    </citation>
    <scope>NUCLEOTIDE SEQUENCE</scope>
    <source>
        <strain evidence="2">VN-18</strain>
    </source>
</reference>
<sequence length="120" mass="13431">MLIVIMMILSKSTRQPSSILSVDHPDLAIPKCLHAECPWSSAQVELNIINAYKSPRDKMNCISRCCETIENLTVLFAGRLISCADDILPILVFVLIVFMPVEYKVVKLIGGLNLIQQLNF</sequence>
<dbReference type="InterPro" id="IPR045046">
    <property type="entry name" value="Vps9-like"/>
</dbReference>
<keyword evidence="3" id="KW-1185">Reference proteome</keyword>
<name>A0A8T0A053_9BILA</name>
<dbReference type="GO" id="GO:0016192">
    <property type="term" value="P:vesicle-mediated transport"/>
    <property type="evidence" value="ECO:0007669"/>
    <property type="project" value="InterPro"/>
</dbReference>
<comment type="caution">
    <text evidence="2">The sequence shown here is derived from an EMBL/GenBank/DDBJ whole genome shotgun (WGS) entry which is preliminary data.</text>
</comment>
<proteinExistence type="predicted"/>